<dbReference type="GO" id="GO:0016301">
    <property type="term" value="F:kinase activity"/>
    <property type="evidence" value="ECO:0007669"/>
    <property type="project" value="UniProtKB-KW"/>
</dbReference>
<dbReference type="SMART" id="SM00421">
    <property type="entry name" value="HTH_LUXR"/>
    <property type="match status" value="1"/>
</dbReference>
<keyword evidence="1" id="KW-0238">DNA-binding</keyword>
<evidence type="ECO:0000313" key="3">
    <source>
        <dbReference type="EMBL" id="CAB5554582.1"/>
    </source>
</evidence>
<dbReference type="Gene3D" id="1.10.10.10">
    <property type="entry name" value="Winged helix-like DNA-binding domain superfamily/Winged helix DNA-binding domain"/>
    <property type="match status" value="1"/>
</dbReference>
<keyword evidence="3" id="KW-0418">Kinase</keyword>
<gene>
    <name evidence="3" type="ORF">GHA_02609</name>
    <name evidence="4" type="ORF">TML_02275</name>
</gene>
<dbReference type="Proteomes" id="UP000837205">
    <property type="component" value="Unassembled WGS sequence"/>
</dbReference>
<dbReference type="EMBL" id="CAIIUA010000001">
    <property type="protein sequence ID" value="CAC9199227.1"/>
    <property type="molecule type" value="Genomic_DNA"/>
</dbReference>
<keyword evidence="6" id="KW-1185">Reference proteome</keyword>
<evidence type="ECO:0000313" key="4">
    <source>
        <dbReference type="EMBL" id="CAC9199227.1"/>
    </source>
</evidence>
<dbReference type="GO" id="GO:0003677">
    <property type="term" value="F:DNA binding"/>
    <property type="evidence" value="ECO:0007669"/>
    <property type="project" value="UniProtKB-KW"/>
</dbReference>
<organism evidence="3 5">
    <name type="scientific">Citrobacter werkmanii</name>
    <dbReference type="NCBI Taxonomy" id="67827"/>
    <lineage>
        <taxon>Bacteria</taxon>
        <taxon>Pseudomonadati</taxon>
        <taxon>Pseudomonadota</taxon>
        <taxon>Gammaproteobacteria</taxon>
        <taxon>Enterobacterales</taxon>
        <taxon>Enterobacteriaceae</taxon>
        <taxon>Citrobacter</taxon>
        <taxon>Citrobacter freundii complex</taxon>
    </lineage>
</organism>
<dbReference type="RefSeq" id="WP_204563612.1">
    <property type="nucleotide sequence ID" value="NZ_CAHPQT010000007.1"/>
</dbReference>
<dbReference type="PRINTS" id="PR00038">
    <property type="entry name" value="HTHLUXR"/>
</dbReference>
<evidence type="ECO:0000313" key="6">
    <source>
        <dbReference type="Proteomes" id="UP000837205"/>
    </source>
</evidence>
<keyword evidence="3" id="KW-0808">Transferase</keyword>
<reference evidence="3" key="1">
    <citation type="submission" date="2020-05" db="EMBL/GenBank/DDBJ databases">
        <authorList>
            <person name="Delgado-Blas J."/>
        </authorList>
    </citation>
    <scope>NUCLEOTIDE SEQUENCE</scope>
    <source>
        <strain evidence="3">BB1459</strain>
        <strain evidence="4">BB1480</strain>
    </source>
</reference>
<sequence>MNISIRCDDNMYKLGLIALLREMFSLEMAQQTLSIQNFDSKNRATDDVMILMLSPGEHYLCHSEFFTRSPGLIVGLIDREHIPARGEVPSCINHIVFIPHDTPASQMGTVIKHHWSLAKNANLTNKGRSCLGCPHKTFTAQQHQLIRLLLSGLTSKQIGLHMHICQKTVLAHRRALMNKFRLRSDCELLQFLIAAQEKRVFSAEKPAASEETIARPVAPDAELYMIPVSCR</sequence>
<dbReference type="InterPro" id="IPR000792">
    <property type="entry name" value="Tscrpt_reg_LuxR_C"/>
</dbReference>
<evidence type="ECO:0000313" key="5">
    <source>
        <dbReference type="Proteomes" id="UP000834503"/>
    </source>
</evidence>
<dbReference type="PROSITE" id="PS00622">
    <property type="entry name" value="HTH_LUXR_1"/>
    <property type="match status" value="1"/>
</dbReference>
<dbReference type="SUPFAM" id="SSF46894">
    <property type="entry name" value="C-terminal effector domain of the bipartite response regulators"/>
    <property type="match status" value="1"/>
</dbReference>
<dbReference type="Pfam" id="PF00196">
    <property type="entry name" value="GerE"/>
    <property type="match status" value="1"/>
</dbReference>
<dbReference type="Proteomes" id="UP000834503">
    <property type="component" value="Unassembled WGS sequence"/>
</dbReference>
<evidence type="ECO:0000259" key="2">
    <source>
        <dbReference type="PROSITE" id="PS50043"/>
    </source>
</evidence>
<dbReference type="InterPro" id="IPR036388">
    <property type="entry name" value="WH-like_DNA-bd_sf"/>
</dbReference>
<proteinExistence type="predicted"/>
<feature type="domain" description="HTH luxR-type" evidence="2">
    <location>
        <begin position="131"/>
        <end position="196"/>
    </location>
</feature>
<dbReference type="EMBL" id="CAHPQX010000010">
    <property type="protein sequence ID" value="CAB5554582.1"/>
    <property type="molecule type" value="Genomic_DNA"/>
</dbReference>
<protein>
    <submittedName>
        <fullName evidence="3">Two component system sensor kinase SsrB</fullName>
    </submittedName>
</protein>
<dbReference type="GO" id="GO:0006355">
    <property type="term" value="P:regulation of DNA-templated transcription"/>
    <property type="evidence" value="ECO:0007669"/>
    <property type="project" value="InterPro"/>
</dbReference>
<name>A0A9N8GTD7_9ENTR</name>
<evidence type="ECO:0000256" key="1">
    <source>
        <dbReference type="ARBA" id="ARBA00023125"/>
    </source>
</evidence>
<dbReference type="PROSITE" id="PS50043">
    <property type="entry name" value="HTH_LUXR_2"/>
    <property type="match status" value="1"/>
</dbReference>
<dbReference type="AlphaFoldDB" id="A0A9N8GTD7"/>
<comment type="caution">
    <text evidence="3">The sequence shown here is derived from an EMBL/GenBank/DDBJ whole genome shotgun (WGS) entry which is preliminary data.</text>
</comment>
<dbReference type="InterPro" id="IPR016032">
    <property type="entry name" value="Sig_transdc_resp-reg_C-effctor"/>
</dbReference>
<dbReference type="CDD" id="cd06170">
    <property type="entry name" value="LuxR_C_like"/>
    <property type="match status" value="1"/>
</dbReference>
<accession>A0A9N8GTD7</accession>